<feature type="compositionally biased region" description="Basic and acidic residues" evidence="2">
    <location>
        <begin position="493"/>
        <end position="502"/>
    </location>
</feature>
<feature type="region of interest" description="Disordered" evidence="2">
    <location>
        <begin position="464"/>
        <end position="502"/>
    </location>
</feature>
<evidence type="ECO:0000313" key="4">
    <source>
        <dbReference type="Proteomes" id="UP001454036"/>
    </source>
</evidence>
<evidence type="ECO:0000256" key="2">
    <source>
        <dbReference type="SAM" id="MobiDB-lite"/>
    </source>
</evidence>
<dbReference type="PANTHER" id="PTHR34380:SF1">
    <property type="entry name" value="OS01G0221300 PROTEIN"/>
    <property type="match status" value="1"/>
</dbReference>
<feature type="compositionally biased region" description="Polar residues" evidence="2">
    <location>
        <begin position="479"/>
        <end position="492"/>
    </location>
</feature>
<feature type="coiled-coil region" evidence="1">
    <location>
        <begin position="89"/>
        <end position="130"/>
    </location>
</feature>
<dbReference type="AlphaFoldDB" id="A0AAV3RMU9"/>
<reference evidence="3 4" key="1">
    <citation type="submission" date="2024-01" db="EMBL/GenBank/DDBJ databases">
        <title>The complete chloroplast genome sequence of Lithospermum erythrorhizon: insights into the phylogenetic relationship among Boraginaceae species and the maternal lineages of purple gromwells.</title>
        <authorList>
            <person name="Okada T."/>
            <person name="Watanabe K."/>
        </authorList>
    </citation>
    <scope>NUCLEOTIDE SEQUENCE [LARGE SCALE GENOMIC DNA]</scope>
</reference>
<protein>
    <submittedName>
        <fullName evidence="3">Uncharacterized protein</fullName>
    </submittedName>
</protein>
<feature type="region of interest" description="Disordered" evidence="2">
    <location>
        <begin position="412"/>
        <end position="435"/>
    </location>
</feature>
<keyword evidence="4" id="KW-1185">Reference proteome</keyword>
<name>A0AAV3RMU9_LITER</name>
<accession>A0AAV3RMU9</accession>
<proteinExistence type="predicted"/>
<comment type="caution">
    <text evidence="3">The sequence shown here is derived from an EMBL/GenBank/DDBJ whole genome shotgun (WGS) entry which is preliminary data.</text>
</comment>
<feature type="compositionally biased region" description="Acidic residues" evidence="2">
    <location>
        <begin position="357"/>
        <end position="366"/>
    </location>
</feature>
<sequence length="641" mass="71970">MSKKSDYEFAALQLEFQKKSVDIELLEVKLFELEFEKVKVEDQCRLLRERNEELEEELKKIGNDKIVGSNGEKEKGHIVDLFGDEEDEVLQLMIENKVLECEKRKAESEVEEWKVKFMKLQSRVDELKKAFASEGQKYMSGGVKEIDQRLNEMMETNENGNGIQGVFSSSNLQVENLERKDEGRASVGAGNCCSVIMDKATKDVEEAGTPLARIPLEEAIYGDRQNRSTPLKYEIQDKFRVRKRLAFPQDESPTKKMAPSTPAGVRPADVDVIDIDDSDDEKKTTLDQSAPPTVLIGKSGQQSTHFGQDVLYEESKLSCRCGMISTGQCSNDCCEGTVSFKPTFRRKFSCNVVTSDTESDDDDDDVPLSRLTNNRNKEPLDPMLKSGIGNSDPGDEVCESAKSPCLKRLRKAKERKYPKKDSPGKNCTGRNYSTGIPTAMIVTDNDDEDGDSCHSEGDSLDGFIVNSSNLSDSEETSDSVEATQRDNSTSSENSRHSEDVSDGKLDYKEIISRIQRGGNHKEKWEFEADMLADFGKNCELCMRAVCALYRQQTSDERIAKGTFLVNGRGFNQCDALRGSQLAEFLTNGQGDLHKSVDELIKHDPKGTEKCRELACRYSKQLFEIYVNQEDPYFLPSQEGQS</sequence>
<feature type="region of interest" description="Disordered" evidence="2">
    <location>
        <begin position="248"/>
        <end position="302"/>
    </location>
</feature>
<evidence type="ECO:0000256" key="1">
    <source>
        <dbReference type="SAM" id="Coils"/>
    </source>
</evidence>
<feature type="coiled-coil region" evidence="1">
    <location>
        <begin position="23"/>
        <end position="64"/>
    </location>
</feature>
<organism evidence="3 4">
    <name type="scientific">Lithospermum erythrorhizon</name>
    <name type="common">Purple gromwell</name>
    <name type="synonym">Lithospermum officinale var. erythrorhizon</name>
    <dbReference type="NCBI Taxonomy" id="34254"/>
    <lineage>
        <taxon>Eukaryota</taxon>
        <taxon>Viridiplantae</taxon>
        <taxon>Streptophyta</taxon>
        <taxon>Embryophyta</taxon>
        <taxon>Tracheophyta</taxon>
        <taxon>Spermatophyta</taxon>
        <taxon>Magnoliopsida</taxon>
        <taxon>eudicotyledons</taxon>
        <taxon>Gunneridae</taxon>
        <taxon>Pentapetalae</taxon>
        <taxon>asterids</taxon>
        <taxon>lamiids</taxon>
        <taxon>Boraginales</taxon>
        <taxon>Boraginaceae</taxon>
        <taxon>Boraginoideae</taxon>
        <taxon>Lithospermeae</taxon>
        <taxon>Lithospermum</taxon>
    </lineage>
</organism>
<dbReference type="EMBL" id="BAABME010028968">
    <property type="protein sequence ID" value="GAA0183028.1"/>
    <property type="molecule type" value="Genomic_DNA"/>
</dbReference>
<gene>
    <name evidence="3" type="ORF">LIER_42329</name>
</gene>
<evidence type="ECO:0000313" key="3">
    <source>
        <dbReference type="EMBL" id="GAA0183028.1"/>
    </source>
</evidence>
<dbReference type="Proteomes" id="UP001454036">
    <property type="component" value="Unassembled WGS sequence"/>
</dbReference>
<dbReference type="PANTHER" id="PTHR34380">
    <property type="entry name" value="BNAA03G12380D PROTEIN"/>
    <property type="match status" value="1"/>
</dbReference>
<keyword evidence="1" id="KW-0175">Coiled coil</keyword>
<feature type="region of interest" description="Disordered" evidence="2">
    <location>
        <begin position="354"/>
        <end position="399"/>
    </location>
</feature>